<protein>
    <recommendedName>
        <fullName evidence="3">ZP domain-containing protein</fullName>
    </recommendedName>
</protein>
<feature type="non-terminal residue" evidence="4">
    <location>
        <position position="1"/>
    </location>
</feature>
<gene>
    <name evidence="4" type="ORF">B4U80_05301</name>
</gene>
<dbReference type="InterPro" id="IPR056953">
    <property type="entry name" value="CUT_N"/>
</dbReference>
<keyword evidence="2" id="KW-1133">Transmembrane helix</keyword>
<proteinExistence type="predicted"/>
<evidence type="ECO:0000313" key="4">
    <source>
        <dbReference type="EMBL" id="RWS22497.1"/>
    </source>
</evidence>
<feature type="region of interest" description="Disordered" evidence="1">
    <location>
        <begin position="36"/>
        <end position="81"/>
    </location>
</feature>
<evidence type="ECO:0000256" key="1">
    <source>
        <dbReference type="SAM" id="MobiDB-lite"/>
    </source>
</evidence>
<accession>A0A443S4P4</accession>
<keyword evidence="2" id="KW-0812">Transmembrane</keyword>
<dbReference type="AlphaFoldDB" id="A0A443S4P4"/>
<feature type="compositionally biased region" description="Low complexity" evidence="1">
    <location>
        <begin position="56"/>
        <end position="65"/>
    </location>
</feature>
<dbReference type="PROSITE" id="PS51034">
    <property type="entry name" value="ZP_2"/>
    <property type="match status" value="1"/>
</dbReference>
<keyword evidence="2" id="KW-0472">Membrane</keyword>
<sequence length="486" mass="54286">FGVTFKTSNEIRATAGALNTSSSRISLNDLSAKEIDSKTDLQQEESINSPAEHRSYTSSHSSTNSLHVPPQNSENTHDELWPLGRPEVSQIKSLNVKCEKNHMKVNIEFDRPFYGMIFSKGHYSDPKCIHLPSGTGHLVANFDIFLGACGMASSDQIGYESAAAVTGLYIENTIIVQYDPQVQEIWDQARRLRCTWYDFYEKAVSFRSFNVDMQDAVTANFLGDNIQCWMQIQVGKGPWAREVAGIVKIGQIMTMVLAIKDDENKFDMLVRNCVAHDGKRAPIELVDSVGCIVRHKVMSKFTKIVNFGSSATVLSYAHFQAFKFPDSMEVHFQCTIQVCRHKCPEQCSQSTTGQVENANHDAYSVSSNFNSVGKPREARDLSKHVKNMINTVYTLDTKEIGLNRIINVVASGDLAFSVNSNDTLPSFDFQEKIETDLICMSTISFTASVVVLISILTISCLVSVFLCLRQRMTAKSQCNNLRLIVF</sequence>
<organism evidence="4 5">
    <name type="scientific">Leptotrombidium deliense</name>
    <dbReference type="NCBI Taxonomy" id="299467"/>
    <lineage>
        <taxon>Eukaryota</taxon>
        <taxon>Metazoa</taxon>
        <taxon>Ecdysozoa</taxon>
        <taxon>Arthropoda</taxon>
        <taxon>Chelicerata</taxon>
        <taxon>Arachnida</taxon>
        <taxon>Acari</taxon>
        <taxon>Acariformes</taxon>
        <taxon>Trombidiformes</taxon>
        <taxon>Prostigmata</taxon>
        <taxon>Anystina</taxon>
        <taxon>Parasitengona</taxon>
        <taxon>Trombiculoidea</taxon>
        <taxon>Trombiculidae</taxon>
        <taxon>Leptotrombidium</taxon>
    </lineage>
</organism>
<feature type="domain" description="ZP" evidence="3">
    <location>
        <begin position="97"/>
        <end position="354"/>
    </location>
</feature>
<evidence type="ECO:0000313" key="5">
    <source>
        <dbReference type="Proteomes" id="UP000288716"/>
    </source>
</evidence>
<comment type="caution">
    <text evidence="4">The sequence shown here is derived from an EMBL/GenBank/DDBJ whole genome shotgun (WGS) entry which is preliminary data.</text>
</comment>
<dbReference type="Pfam" id="PF25301">
    <property type="entry name" value="CUT_C"/>
    <property type="match status" value="1"/>
</dbReference>
<dbReference type="STRING" id="299467.A0A443S4P4"/>
<reference evidence="4 5" key="1">
    <citation type="journal article" date="2018" name="Gigascience">
        <title>Genomes of trombidid mites reveal novel predicted allergens and laterally-transferred genes associated with secondary metabolism.</title>
        <authorList>
            <person name="Dong X."/>
            <person name="Chaisiri K."/>
            <person name="Xia D."/>
            <person name="Armstrong S.D."/>
            <person name="Fang Y."/>
            <person name="Donnelly M.J."/>
            <person name="Kadowaki T."/>
            <person name="McGarry J.W."/>
            <person name="Darby A.C."/>
            <person name="Makepeace B.L."/>
        </authorList>
    </citation>
    <scope>NUCLEOTIDE SEQUENCE [LARGE SCALE GENOMIC DNA]</scope>
    <source>
        <strain evidence="4">UoL-UT</strain>
    </source>
</reference>
<dbReference type="EMBL" id="NCKV01008633">
    <property type="protein sequence ID" value="RWS22497.1"/>
    <property type="molecule type" value="Genomic_DNA"/>
</dbReference>
<feature type="non-terminal residue" evidence="4">
    <location>
        <position position="486"/>
    </location>
</feature>
<evidence type="ECO:0000259" key="3">
    <source>
        <dbReference type="PROSITE" id="PS51034"/>
    </source>
</evidence>
<dbReference type="SMART" id="SM00241">
    <property type="entry name" value="ZP"/>
    <property type="match status" value="1"/>
</dbReference>
<dbReference type="PANTHER" id="PTHR46560">
    <property type="entry name" value="CYPHER, ISOFORM B"/>
    <property type="match status" value="1"/>
</dbReference>
<dbReference type="Proteomes" id="UP000288716">
    <property type="component" value="Unassembled WGS sequence"/>
</dbReference>
<keyword evidence="5" id="KW-1185">Reference proteome</keyword>
<dbReference type="OrthoDB" id="10062424at2759"/>
<dbReference type="InterPro" id="IPR001507">
    <property type="entry name" value="ZP_dom"/>
</dbReference>
<dbReference type="PANTHER" id="PTHR46560:SF2">
    <property type="entry name" value="DUSKY-LIKE, ISOFORM A"/>
    <property type="match status" value="1"/>
</dbReference>
<name>A0A443S4P4_9ACAR</name>
<feature type="transmembrane region" description="Helical" evidence="2">
    <location>
        <begin position="445"/>
        <end position="468"/>
    </location>
</feature>
<evidence type="ECO:0000256" key="2">
    <source>
        <dbReference type="SAM" id="Phobius"/>
    </source>
</evidence>
<dbReference type="VEuPathDB" id="VectorBase:LDEU009543"/>
<dbReference type="Pfam" id="PF25057">
    <property type="entry name" value="CUT_N"/>
    <property type="match status" value="1"/>
</dbReference>
<dbReference type="InterPro" id="IPR057475">
    <property type="entry name" value="CUT_C"/>
</dbReference>